<feature type="domain" description="GBD/FH3" evidence="2">
    <location>
        <begin position="244"/>
        <end position="774"/>
    </location>
</feature>
<dbReference type="PROSITE" id="PS51232">
    <property type="entry name" value="GBD_FH3"/>
    <property type="match status" value="1"/>
</dbReference>
<dbReference type="Pfam" id="PF06367">
    <property type="entry name" value="Drf_FH3"/>
    <property type="match status" value="1"/>
</dbReference>
<dbReference type="SMART" id="SM01140">
    <property type="entry name" value="Drf_GBD"/>
    <property type="match status" value="1"/>
</dbReference>
<dbReference type="Proteomes" id="UP001212841">
    <property type="component" value="Unassembled WGS sequence"/>
</dbReference>
<feature type="compositionally biased region" description="Low complexity" evidence="1">
    <location>
        <begin position="316"/>
        <end position="325"/>
    </location>
</feature>
<dbReference type="InterPro" id="IPR010473">
    <property type="entry name" value="GTPase-bd"/>
</dbReference>
<evidence type="ECO:0000256" key="1">
    <source>
        <dbReference type="SAM" id="MobiDB-lite"/>
    </source>
</evidence>
<protein>
    <recommendedName>
        <fullName evidence="2">GBD/FH3 domain-containing protein</fullName>
    </recommendedName>
</protein>
<evidence type="ECO:0000259" key="2">
    <source>
        <dbReference type="PROSITE" id="PS51232"/>
    </source>
</evidence>
<keyword evidence="4" id="KW-1185">Reference proteome</keyword>
<dbReference type="GO" id="GO:0051015">
    <property type="term" value="F:actin filament binding"/>
    <property type="evidence" value="ECO:0007669"/>
    <property type="project" value="TreeGrafter"/>
</dbReference>
<feature type="region of interest" description="Disordered" evidence="1">
    <location>
        <begin position="213"/>
        <end position="250"/>
    </location>
</feature>
<dbReference type="SMART" id="SM01139">
    <property type="entry name" value="Drf_FH3"/>
    <property type="match status" value="1"/>
</dbReference>
<evidence type="ECO:0000313" key="4">
    <source>
        <dbReference type="Proteomes" id="UP001212841"/>
    </source>
</evidence>
<feature type="compositionally biased region" description="Low complexity" evidence="1">
    <location>
        <begin position="115"/>
        <end position="130"/>
    </location>
</feature>
<dbReference type="GO" id="GO:0016477">
    <property type="term" value="P:cell migration"/>
    <property type="evidence" value="ECO:0007669"/>
    <property type="project" value="TreeGrafter"/>
</dbReference>
<dbReference type="GO" id="GO:0008360">
    <property type="term" value="P:regulation of cell shape"/>
    <property type="evidence" value="ECO:0007669"/>
    <property type="project" value="TreeGrafter"/>
</dbReference>
<proteinExistence type="predicted"/>
<dbReference type="InterPro" id="IPR010472">
    <property type="entry name" value="FH3_dom"/>
</dbReference>
<feature type="region of interest" description="Disordered" evidence="1">
    <location>
        <begin position="585"/>
        <end position="612"/>
    </location>
</feature>
<feature type="region of interest" description="Disordered" evidence="1">
    <location>
        <begin position="112"/>
        <end position="167"/>
    </location>
</feature>
<accession>A0AAD5S622</accession>
<feature type="compositionally biased region" description="Acidic residues" evidence="1">
    <location>
        <begin position="592"/>
        <end position="610"/>
    </location>
</feature>
<gene>
    <name evidence="3" type="ORF">HK097_011588</name>
</gene>
<dbReference type="SUPFAM" id="SSF48371">
    <property type="entry name" value="ARM repeat"/>
    <property type="match status" value="1"/>
</dbReference>
<name>A0AAD5S622_9FUNG</name>
<dbReference type="GO" id="GO:0031267">
    <property type="term" value="F:small GTPase binding"/>
    <property type="evidence" value="ECO:0007669"/>
    <property type="project" value="InterPro"/>
</dbReference>
<feature type="region of interest" description="Disordered" evidence="1">
    <location>
        <begin position="302"/>
        <end position="325"/>
    </location>
</feature>
<feature type="non-terminal residue" evidence="3">
    <location>
        <position position="1"/>
    </location>
</feature>
<dbReference type="PANTHER" id="PTHR45857">
    <property type="entry name" value="FORMIN-LIKE PROTEIN"/>
    <property type="match status" value="1"/>
</dbReference>
<comment type="caution">
    <text evidence="3">The sequence shown here is derived from an EMBL/GenBank/DDBJ whole genome shotgun (WGS) entry which is preliminary data.</text>
</comment>
<dbReference type="AlphaFoldDB" id="A0AAD5S622"/>
<organism evidence="3 4">
    <name type="scientific">Rhizophlyctis rosea</name>
    <dbReference type="NCBI Taxonomy" id="64517"/>
    <lineage>
        <taxon>Eukaryota</taxon>
        <taxon>Fungi</taxon>
        <taxon>Fungi incertae sedis</taxon>
        <taxon>Chytridiomycota</taxon>
        <taxon>Chytridiomycota incertae sedis</taxon>
        <taxon>Chytridiomycetes</taxon>
        <taxon>Rhizophlyctidales</taxon>
        <taxon>Rhizophlyctidaceae</taxon>
        <taxon>Rhizophlyctis</taxon>
    </lineage>
</organism>
<evidence type="ECO:0000313" key="3">
    <source>
        <dbReference type="EMBL" id="KAJ3047369.1"/>
    </source>
</evidence>
<dbReference type="InterPro" id="IPR043592">
    <property type="entry name" value="FMNL_animal"/>
</dbReference>
<reference evidence="3" key="1">
    <citation type="submission" date="2020-05" db="EMBL/GenBank/DDBJ databases">
        <title>Phylogenomic resolution of chytrid fungi.</title>
        <authorList>
            <person name="Stajich J.E."/>
            <person name="Amses K."/>
            <person name="Simmons R."/>
            <person name="Seto K."/>
            <person name="Myers J."/>
            <person name="Bonds A."/>
            <person name="Quandt C.A."/>
            <person name="Barry K."/>
            <person name="Liu P."/>
            <person name="Grigoriev I."/>
            <person name="Longcore J.E."/>
            <person name="James T.Y."/>
        </authorList>
    </citation>
    <scope>NUCLEOTIDE SEQUENCE</scope>
    <source>
        <strain evidence="3">JEL0318</strain>
    </source>
</reference>
<dbReference type="InterPro" id="IPR011989">
    <property type="entry name" value="ARM-like"/>
</dbReference>
<dbReference type="InterPro" id="IPR016024">
    <property type="entry name" value="ARM-type_fold"/>
</dbReference>
<dbReference type="GO" id="GO:0030866">
    <property type="term" value="P:cortical actin cytoskeleton organization"/>
    <property type="evidence" value="ECO:0007669"/>
    <property type="project" value="TreeGrafter"/>
</dbReference>
<dbReference type="GO" id="GO:0005829">
    <property type="term" value="C:cytosol"/>
    <property type="evidence" value="ECO:0007669"/>
    <property type="project" value="TreeGrafter"/>
</dbReference>
<dbReference type="EMBL" id="JADGJD010000974">
    <property type="protein sequence ID" value="KAJ3047369.1"/>
    <property type="molecule type" value="Genomic_DNA"/>
</dbReference>
<sequence length="822" mass="91719">MPPTPSDYSYGAAMRRALSAGSGNSPEPGRRSVESRLHSLGNKIFGRERDGHRDRDYGALRGAELDRIFQIMLNDLKIEGSARANMEAFDTQRKQILVQQWQQTKVKELDAIPNSQASSSSSLSELAMQSVGHRPVTPNPPVSRPLSPTGSPPPSPRTSYSSNAENHDQKLERTFLTVLDKLGITGAARQTMIATMDRRKKLEVIQQYLRQQQLERRKAHESPPQSYSPVSPPMGRRETLPRPPDQLSGDELENTFQTVLDRLDIHGSARDNMQRMDVPRKKEIIKQYQRMKARNARVNVPVKKGSTGSHDNLERTSTASSVASSHSPLVIYERSDSLYTSQGQPVANVTEQTPNRFVALLGNRNTPLKALYRHLTAFRITLSLSGPVFVRDFTEAEVPYLGPIGVRGVHCLEISLDRVFETKNMQAVHPYQPRSQPTQNPAPVMYSYRGYQQPKPPPLSTGFSNSSYADAVLGDELRLEAVRCVRLIMNVEVGCAAVMACEGLVKQLVYCLAQPKALKEEVGGDKRAYNANLALKVAVADVLGPMCLLSEEGHALVMQSLAELATVQSEPTRFQYLIASLIESGPSHQPLDEESDEGVGDSDTEEDQDGERDRLVWEYRTAVLVLVNSLVSSPEEAKERWRIRREVEDRGFRRLLQQLLDMDPPEPVLVQVDAYEDDREDDLEEMEASFREQNEQLSDPKESLDEILEFSQVLPDPERSHHSVGVTLLSLRTAFAALKQRTDALARTDEEGEDPHVDTDLEVREDTADALTLIERTAEIVAQYVVEWSDLGGEKAGTVEEKKSRFGVLVAELVRGVEEVAG</sequence>
<dbReference type="Gene3D" id="1.25.10.10">
    <property type="entry name" value="Leucine-rich Repeat Variant"/>
    <property type="match status" value="1"/>
</dbReference>
<dbReference type="PANTHER" id="PTHR45857:SF4">
    <property type="entry name" value="FORMIN-LIKE PROTEIN"/>
    <property type="match status" value="1"/>
</dbReference>
<dbReference type="InterPro" id="IPR014768">
    <property type="entry name" value="GBD/FH3_dom"/>
</dbReference>